<proteinExistence type="predicted"/>
<dbReference type="VEuPathDB" id="FungiDB:ASPBRDRAFT_608579"/>
<keyword evidence="2" id="KW-1185">Reference proteome</keyword>
<dbReference type="RefSeq" id="XP_067478553.1">
    <property type="nucleotide sequence ID" value="XM_067628269.1"/>
</dbReference>
<protein>
    <submittedName>
        <fullName evidence="1">Uncharacterized protein</fullName>
    </submittedName>
</protein>
<name>A0A1L9UHY8_ASPBC</name>
<dbReference type="GeneID" id="93580757"/>
<organism evidence="1 2">
    <name type="scientific">Aspergillus brasiliensis (strain CBS 101740 / IMI 381727 / IBT 21946)</name>
    <dbReference type="NCBI Taxonomy" id="767769"/>
    <lineage>
        <taxon>Eukaryota</taxon>
        <taxon>Fungi</taxon>
        <taxon>Dikarya</taxon>
        <taxon>Ascomycota</taxon>
        <taxon>Pezizomycotina</taxon>
        <taxon>Eurotiomycetes</taxon>
        <taxon>Eurotiomycetidae</taxon>
        <taxon>Eurotiales</taxon>
        <taxon>Aspergillaceae</taxon>
        <taxon>Aspergillus</taxon>
        <taxon>Aspergillus subgen. Circumdati</taxon>
    </lineage>
</organism>
<gene>
    <name evidence="1" type="ORF">ASPBRDRAFT_608579</name>
</gene>
<accession>A0A1L9UHY8</accession>
<evidence type="ECO:0000313" key="1">
    <source>
        <dbReference type="EMBL" id="OJJ71305.1"/>
    </source>
</evidence>
<sequence length="125" mass="13688">MTAHYGNIHTSKVTSSIASFSHILLTAIAIHSPQWFSVPFPLKRALCRSAANLAPPVAASSAAPLGRWHEQICLQPPLYYYLAVCVLAAPARSGLSLLLSSLPPPPRARSFYTDRTIVRKESTYR</sequence>
<dbReference type="EMBL" id="KV878685">
    <property type="protein sequence ID" value="OJJ71305.1"/>
    <property type="molecule type" value="Genomic_DNA"/>
</dbReference>
<dbReference type="AlphaFoldDB" id="A0A1L9UHY8"/>
<dbReference type="Proteomes" id="UP000184499">
    <property type="component" value="Unassembled WGS sequence"/>
</dbReference>
<reference evidence="2" key="1">
    <citation type="journal article" date="2017" name="Genome Biol.">
        <title>Comparative genomics reveals high biological diversity and specific adaptations in the industrially and medically important fungal genus Aspergillus.</title>
        <authorList>
            <person name="de Vries R.P."/>
            <person name="Riley R."/>
            <person name="Wiebenga A."/>
            <person name="Aguilar-Osorio G."/>
            <person name="Amillis S."/>
            <person name="Uchima C.A."/>
            <person name="Anderluh G."/>
            <person name="Asadollahi M."/>
            <person name="Askin M."/>
            <person name="Barry K."/>
            <person name="Battaglia E."/>
            <person name="Bayram O."/>
            <person name="Benocci T."/>
            <person name="Braus-Stromeyer S.A."/>
            <person name="Caldana C."/>
            <person name="Canovas D."/>
            <person name="Cerqueira G.C."/>
            <person name="Chen F."/>
            <person name="Chen W."/>
            <person name="Choi C."/>
            <person name="Clum A."/>
            <person name="Dos Santos R.A."/>
            <person name="Damasio A.R."/>
            <person name="Diallinas G."/>
            <person name="Emri T."/>
            <person name="Fekete E."/>
            <person name="Flipphi M."/>
            <person name="Freyberg S."/>
            <person name="Gallo A."/>
            <person name="Gournas C."/>
            <person name="Habgood R."/>
            <person name="Hainaut M."/>
            <person name="Harispe M.L."/>
            <person name="Henrissat B."/>
            <person name="Hilden K.S."/>
            <person name="Hope R."/>
            <person name="Hossain A."/>
            <person name="Karabika E."/>
            <person name="Karaffa L."/>
            <person name="Karanyi Z."/>
            <person name="Krasevec N."/>
            <person name="Kuo A."/>
            <person name="Kusch H."/>
            <person name="LaButti K."/>
            <person name="Lagendijk E.L."/>
            <person name="Lapidus A."/>
            <person name="Levasseur A."/>
            <person name="Lindquist E."/>
            <person name="Lipzen A."/>
            <person name="Logrieco A.F."/>
            <person name="MacCabe A."/>
            <person name="Maekelae M.R."/>
            <person name="Malavazi I."/>
            <person name="Melin P."/>
            <person name="Meyer V."/>
            <person name="Mielnichuk N."/>
            <person name="Miskei M."/>
            <person name="Molnar A.P."/>
            <person name="Mule G."/>
            <person name="Ngan C.Y."/>
            <person name="Orejas M."/>
            <person name="Orosz E."/>
            <person name="Ouedraogo J.P."/>
            <person name="Overkamp K.M."/>
            <person name="Park H.-S."/>
            <person name="Perrone G."/>
            <person name="Piumi F."/>
            <person name="Punt P.J."/>
            <person name="Ram A.F."/>
            <person name="Ramon A."/>
            <person name="Rauscher S."/>
            <person name="Record E."/>
            <person name="Riano-Pachon D.M."/>
            <person name="Robert V."/>
            <person name="Roehrig J."/>
            <person name="Ruller R."/>
            <person name="Salamov A."/>
            <person name="Salih N.S."/>
            <person name="Samson R.A."/>
            <person name="Sandor E."/>
            <person name="Sanguinetti M."/>
            <person name="Schuetze T."/>
            <person name="Sepcic K."/>
            <person name="Shelest E."/>
            <person name="Sherlock G."/>
            <person name="Sophianopoulou V."/>
            <person name="Squina F.M."/>
            <person name="Sun H."/>
            <person name="Susca A."/>
            <person name="Todd R.B."/>
            <person name="Tsang A."/>
            <person name="Unkles S.E."/>
            <person name="van de Wiele N."/>
            <person name="van Rossen-Uffink D."/>
            <person name="Oliveira J.V."/>
            <person name="Vesth T.C."/>
            <person name="Visser J."/>
            <person name="Yu J.-H."/>
            <person name="Zhou M."/>
            <person name="Andersen M.R."/>
            <person name="Archer D.B."/>
            <person name="Baker S.E."/>
            <person name="Benoit I."/>
            <person name="Brakhage A.A."/>
            <person name="Braus G.H."/>
            <person name="Fischer R."/>
            <person name="Frisvad J.C."/>
            <person name="Goldman G.H."/>
            <person name="Houbraken J."/>
            <person name="Oakley B."/>
            <person name="Pocsi I."/>
            <person name="Scazzocchio C."/>
            <person name="Seiboth B."/>
            <person name="vanKuyk P.A."/>
            <person name="Wortman J."/>
            <person name="Dyer P.S."/>
            <person name="Grigoriev I.V."/>
        </authorList>
    </citation>
    <scope>NUCLEOTIDE SEQUENCE [LARGE SCALE GENOMIC DNA]</scope>
    <source>
        <strain evidence="2">CBS 101740 / IMI 381727 / IBT 21946</strain>
    </source>
</reference>
<evidence type="ECO:0000313" key="2">
    <source>
        <dbReference type="Proteomes" id="UP000184499"/>
    </source>
</evidence>